<name>A0AAV6GDK0_9TELE</name>
<dbReference type="Gene3D" id="3.30.505.10">
    <property type="entry name" value="SH2 domain"/>
    <property type="match status" value="1"/>
</dbReference>
<dbReference type="PANTHER" id="PTHR14388">
    <property type="entry name" value="T CELL-SPECIFIC ADAPTER PROTEIN TSAD"/>
    <property type="match status" value="1"/>
</dbReference>
<sequence length="529" mass="59980">MRLRSKHSQQSSPTDTPWYFGIGSRPLKSCSPHSYLPVKRSMNPVWPKAHRFHTRLMFRLKDRMKMEKGRGAEGEVASGEGTLRELALKWFTETQAPLILHEGNFPAWFQGFITRKDAEDHLRDKELGCFLIRLSDKAVGYILSYKGRDRCRHFVINQNKTGQFIVTGDTEMHNTLTSLVEYYQQSPIEPFGEYLTRSCFQSSSEELYDVIQNDSKKKTGVSVQAMKSMWDQRSLSSTDGESLPALPPKSNRRERPQPASQALPPVPRRGLPSKTASLEGPSPSQEPDRVLYARLEQPRATEREPPLAPAGGHIHRGRRGPWRTSAEQGLLIGERGRTPAPPPVPPLLLPLGPVSCTQSSVSWSAAAAPCRCWMRREQIATPTGWAWHLPARQVCPRVSRAAPGTPSRSWTRGPRDRPLPSSNSLEKLNGPQLYHLAGRPPSSRGSHRMAELDDRAQESDTTYAEVPHDSIPRRFMHNTYEQIPEHKAQAWEEDQRTLGNTYESLEDLRTNAASKGDKWRWPFPDHWKK</sequence>
<dbReference type="PROSITE" id="PS50001">
    <property type="entry name" value="SH2"/>
    <property type="match status" value="1"/>
</dbReference>
<dbReference type="InterPro" id="IPR000980">
    <property type="entry name" value="SH2"/>
</dbReference>
<dbReference type="FunFam" id="3.30.505.10:FF:000059">
    <property type="entry name" value="hematopoietic SH2 domain-containing protein"/>
    <property type="match status" value="1"/>
</dbReference>
<dbReference type="Pfam" id="PF00017">
    <property type="entry name" value="SH2"/>
    <property type="match status" value="1"/>
</dbReference>
<dbReference type="AlphaFoldDB" id="A0AAV6GDK0"/>
<evidence type="ECO:0000313" key="5">
    <source>
        <dbReference type="EMBL" id="KAG5273233.1"/>
    </source>
</evidence>
<evidence type="ECO:0000313" key="6">
    <source>
        <dbReference type="Proteomes" id="UP000823561"/>
    </source>
</evidence>
<keyword evidence="1 2" id="KW-0727">SH2 domain</keyword>
<dbReference type="GO" id="GO:0005737">
    <property type="term" value="C:cytoplasm"/>
    <property type="evidence" value="ECO:0007669"/>
    <property type="project" value="TreeGrafter"/>
</dbReference>
<feature type="domain" description="SH2" evidence="4">
    <location>
        <begin position="108"/>
        <end position="199"/>
    </location>
</feature>
<evidence type="ECO:0000256" key="3">
    <source>
        <dbReference type="SAM" id="MobiDB-lite"/>
    </source>
</evidence>
<feature type="region of interest" description="Disordered" evidence="3">
    <location>
        <begin position="398"/>
        <end position="469"/>
    </location>
</feature>
<keyword evidence="6" id="KW-1185">Reference proteome</keyword>
<gene>
    <name evidence="5" type="ORF">AALO_G00149130</name>
</gene>
<dbReference type="EMBL" id="JADWDJ010000011">
    <property type="protein sequence ID" value="KAG5273233.1"/>
    <property type="molecule type" value="Genomic_DNA"/>
</dbReference>
<feature type="compositionally biased region" description="Basic and acidic residues" evidence="3">
    <location>
        <begin position="286"/>
        <end position="305"/>
    </location>
</feature>
<dbReference type="Proteomes" id="UP000823561">
    <property type="component" value="Chromosome 11"/>
</dbReference>
<evidence type="ECO:0000259" key="4">
    <source>
        <dbReference type="PROSITE" id="PS50001"/>
    </source>
</evidence>
<accession>A0AAV6GDK0</accession>
<protein>
    <recommendedName>
        <fullName evidence="4">SH2 domain-containing protein</fullName>
    </recommendedName>
</protein>
<feature type="region of interest" description="Disordered" evidence="3">
    <location>
        <begin position="231"/>
        <end position="322"/>
    </location>
</feature>
<feature type="compositionally biased region" description="Polar residues" evidence="3">
    <location>
        <begin position="231"/>
        <end position="240"/>
    </location>
</feature>
<comment type="caution">
    <text evidence="5">The sequence shown here is derived from an EMBL/GenBank/DDBJ whole genome shotgun (WGS) entry which is preliminary data.</text>
</comment>
<dbReference type="SMART" id="SM00252">
    <property type="entry name" value="SH2"/>
    <property type="match status" value="1"/>
</dbReference>
<dbReference type="PANTHER" id="PTHR14388:SF6">
    <property type="entry name" value="SH2 DOMAIN-CONTAINING PROTEIN 7"/>
    <property type="match status" value="1"/>
</dbReference>
<reference evidence="5" key="1">
    <citation type="submission" date="2020-10" db="EMBL/GenBank/DDBJ databases">
        <title>Chromosome-scale genome assembly of the Allis shad, Alosa alosa.</title>
        <authorList>
            <person name="Margot Z."/>
            <person name="Christophe K."/>
            <person name="Cabau C."/>
            <person name="Louis A."/>
            <person name="Berthelot C."/>
            <person name="Parey E."/>
            <person name="Roest Crollius H."/>
            <person name="Montfort J."/>
            <person name="Robinson-Rechavi M."/>
            <person name="Bucao C."/>
            <person name="Bouchez O."/>
            <person name="Gislard M."/>
            <person name="Lluch J."/>
            <person name="Milhes M."/>
            <person name="Lampietro C."/>
            <person name="Lopez Roques C."/>
            <person name="Donnadieu C."/>
            <person name="Braasch I."/>
            <person name="Desvignes T."/>
            <person name="Postlethwait J."/>
            <person name="Bobe J."/>
            <person name="Guiguen Y."/>
        </authorList>
    </citation>
    <scope>NUCLEOTIDE SEQUENCE</scope>
    <source>
        <strain evidence="5">M-15738</strain>
        <tissue evidence="5">Blood</tissue>
    </source>
</reference>
<proteinExistence type="predicted"/>
<organism evidence="5 6">
    <name type="scientific">Alosa alosa</name>
    <name type="common">allis shad</name>
    <dbReference type="NCBI Taxonomy" id="278164"/>
    <lineage>
        <taxon>Eukaryota</taxon>
        <taxon>Metazoa</taxon>
        <taxon>Chordata</taxon>
        <taxon>Craniata</taxon>
        <taxon>Vertebrata</taxon>
        <taxon>Euteleostomi</taxon>
        <taxon>Actinopterygii</taxon>
        <taxon>Neopterygii</taxon>
        <taxon>Teleostei</taxon>
        <taxon>Clupei</taxon>
        <taxon>Clupeiformes</taxon>
        <taxon>Clupeoidei</taxon>
        <taxon>Clupeidae</taxon>
        <taxon>Alosa</taxon>
    </lineage>
</organism>
<dbReference type="SUPFAM" id="SSF55550">
    <property type="entry name" value="SH2 domain"/>
    <property type="match status" value="1"/>
</dbReference>
<evidence type="ECO:0000256" key="2">
    <source>
        <dbReference type="PROSITE-ProRule" id="PRU00191"/>
    </source>
</evidence>
<dbReference type="InterPro" id="IPR036860">
    <property type="entry name" value="SH2_dom_sf"/>
</dbReference>
<feature type="compositionally biased region" description="Basic and acidic residues" evidence="3">
    <location>
        <begin position="448"/>
        <end position="458"/>
    </location>
</feature>
<evidence type="ECO:0000256" key="1">
    <source>
        <dbReference type="ARBA" id="ARBA00022999"/>
    </source>
</evidence>